<feature type="chain" id="PRO_5046710232" description="Mannosyl-glycoprotein endo-beta-N-acetylglucosamidase-like domain-containing protein" evidence="4">
    <location>
        <begin position="20"/>
        <end position="381"/>
    </location>
</feature>
<dbReference type="Gene3D" id="1.10.530.10">
    <property type="match status" value="1"/>
</dbReference>
<feature type="region of interest" description="Disordered" evidence="3">
    <location>
        <begin position="305"/>
        <end position="381"/>
    </location>
</feature>
<organism evidence="6 7">
    <name type="scientific">Candidatus Enterococcus ferrettii</name>
    <dbReference type="NCBI Taxonomy" id="2815324"/>
    <lineage>
        <taxon>Bacteria</taxon>
        <taxon>Bacillati</taxon>
        <taxon>Bacillota</taxon>
        <taxon>Bacilli</taxon>
        <taxon>Lactobacillales</taxon>
        <taxon>Enterococcaceae</taxon>
        <taxon>Enterococcus</taxon>
    </lineage>
</organism>
<feature type="compositionally biased region" description="Low complexity" evidence="3">
    <location>
        <begin position="66"/>
        <end position="77"/>
    </location>
</feature>
<feature type="region of interest" description="Disordered" evidence="3">
    <location>
        <begin position="25"/>
        <end position="102"/>
    </location>
</feature>
<evidence type="ECO:0000256" key="4">
    <source>
        <dbReference type="SAM" id="SignalP"/>
    </source>
</evidence>
<dbReference type="InterPro" id="IPR051056">
    <property type="entry name" value="Glycosyl_Hydrolase_73"/>
</dbReference>
<dbReference type="Gene3D" id="4.10.80.30">
    <property type="entry name" value="DNA polymerase, domain 6"/>
    <property type="match status" value="1"/>
</dbReference>
<comment type="similarity">
    <text evidence="1">Belongs to the glycosyl hydrolase 73 family.</text>
</comment>
<name>A0ABV0EQG9_9ENTE</name>
<evidence type="ECO:0000313" key="7">
    <source>
        <dbReference type="Proteomes" id="UP000664357"/>
    </source>
</evidence>
<comment type="caution">
    <text evidence="6">The sequence shown here is derived from an EMBL/GenBank/DDBJ whole genome shotgun (WGS) entry which is preliminary data.</text>
</comment>
<dbReference type="PANTHER" id="PTHR33308">
    <property type="entry name" value="PEPTIDOGLYCAN HYDROLASE FLGJ"/>
    <property type="match status" value="1"/>
</dbReference>
<reference evidence="6 7" key="1">
    <citation type="submission" date="2024-02" db="EMBL/GenBank/DDBJ databases">
        <title>The Genome Sequence of Enterococcus sp. DIV0159.</title>
        <authorList>
            <person name="Earl A."/>
            <person name="Manson A."/>
            <person name="Gilmore M."/>
            <person name="Sanders J."/>
            <person name="Shea T."/>
            <person name="Howe W."/>
            <person name="Livny J."/>
            <person name="Cuomo C."/>
            <person name="Neafsey D."/>
            <person name="Birren B."/>
        </authorList>
    </citation>
    <scope>NUCLEOTIDE SEQUENCE [LARGE SCALE GENOMIC DNA]</scope>
    <source>
        <strain evidence="6 7">665A</strain>
    </source>
</reference>
<dbReference type="EMBL" id="JAFREL020000001">
    <property type="protein sequence ID" value="MEO1769612.1"/>
    <property type="molecule type" value="Genomic_DNA"/>
</dbReference>
<dbReference type="Proteomes" id="UP000664357">
    <property type="component" value="Unassembled WGS sequence"/>
</dbReference>
<keyword evidence="2" id="KW-0378">Hydrolase</keyword>
<feature type="domain" description="Mannosyl-glycoprotein endo-beta-N-acetylglucosamidase-like" evidence="5">
    <location>
        <begin position="147"/>
        <end position="307"/>
    </location>
</feature>
<keyword evidence="4" id="KW-0732">Signal</keyword>
<evidence type="ECO:0000259" key="5">
    <source>
        <dbReference type="SMART" id="SM00047"/>
    </source>
</evidence>
<dbReference type="RefSeq" id="WP_207700609.1">
    <property type="nucleotide sequence ID" value="NZ_JAFREL020000001.1"/>
</dbReference>
<evidence type="ECO:0000256" key="2">
    <source>
        <dbReference type="ARBA" id="ARBA00022801"/>
    </source>
</evidence>
<dbReference type="Pfam" id="PF01832">
    <property type="entry name" value="Glucosaminidase"/>
    <property type="match status" value="1"/>
</dbReference>
<evidence type="ECO:0000256" key="3">
    <source>
        <dbReference type="SAM" id="MobiDB-lite"/>
    </source>
</evidence>
<feature type="compositionally biased region" description="Polar residues" evidence="3">
    <location>
        <begin position="36"/>
        <end position="50"/>
    </location>
</feature>
<evidence type="ECO:0000256" key="1">
    <source>
        <dbReference type="ARBA" id="ARBA00010266"/>
    </source>
</evidence>
<proteinExistence type="inferred from homology"/>
<dbReference type="SMART" id="SM00047">
    <property type="entry name" value="LYZ2"/>
    <property type="match status" value="1"/>
</dbReference>
<dbReference type="InterPro" id="IPR002901">
    <property type="entry name" value="MGlyc_endo_b_GlcNAc-like_dom"/>
</dbReference>
<gene>
    <name evidence="6" type="ORF">JZO67_001563</name>
</gene>
<feature type="signal peptide" evidence="4">
    <location>
        <begin position="1"/>
        <end position="19"/>
    </location>
</feature>
<feature type="compositionally biased region" description="Low complexity" evidence="3">
    <location>
        <begin position="329"/>
        <end position="340"/>
    </location>
</feature>
<feature type="compositionally biased region" description="Polar residues" evidence="3">
    <location>
        <begin position="348"/>
        <end position="357"/>
    </location>
</feature>
<feature type="compositionally biased region" description="Low complexity" evidence="3">
    <location>
        <begin position="87"/>
        <end position="102"/>
    </location>
</feature>
<accession>A0ABV0EQG9</accession>
<evidence type="ECO:0000313" key="6">
    <source>
        <dbReference type="EMBL" id="MEO1769612.1"/>
    </source>
</evidence>
<protein>
    <recommendedName>
        <fullName evidence="5">Mannosyl-glycoprotein endo-beta-N-acetylglucosamidase-like domain-containing protein</fullName>
    </recommendedName>
</protein>
<sequence length="381" mass="41671">MNGKVLLGSFLLVSRLLLAGCQDQKPETVSAETKGVVQQQNTLQEKTVLSSKEKNALVQTAKESSESVSTPESSVSAEKNESQSTLPSNEESNEVSSSEVPEVPIVASSQEAEATEAPAEPAVVPEPIQEIPPALPVEKVEENYQFSVTKNQTTEEFIQTIGKDAQQIAWKEDLYASVMIAQAILETGSGNSQLARPPHHNLFGIKGSYQGKKVNFATQEDKGNGQLYTIQSSFRQYPSYKESLEDYASLLKNGLSGNSSFYQAVWKKQAATYQEATKALTGSYATDTSYDKKLNALIETYQLTSYDKEPNAEEEDSSEEAVNQKETETAASEANQASENSETEQTRKSNLQVSETKQPVKIIPPLAQRPAKQVTGKRIVQ</sequence>
<keyword evidence="7" id="KW-1185">Reference proteome</keyword>
<dbReference type="PANTHER" id="PTHR33308:SF9">
    <property type="entry name" value="PEPTIDOGLYCAN HYDROLASE FLGJ"/>
    <property type="match status" value="1"/>
</dbReference>